<dbReference type="InterPro" id="IPR003439">
    <property type="entry name" value="ABC_transporter-like_ATP-bd"/>
</dbReference>
<evidence type="ECO:0000256" key="7">
    <source>
        <dbReference type="ARBA" id="ARBA00022989"/>
    </source>
</evidence>
<comment type="similarity">
    <text evidence="2">Belongs to the ABC transporter superfamily. ABCG family. Eye pigment precursor importer (TC 3.A.1.204) subfamily.</text>
</comment>
<dbReference type="PROSITE" id="PS50893">
    <property type="entry name" value="ABC_TRANSPORTER_2"/>
    <property type="match status" value="1"/>
</dbReference>
<dbReference type="InterPro" id="IPR013525">
    <property type="entry name" value="ABC2_TM"/>
</dbReference>
<comment type="caution">
    <text evidence="12">The sequence shown here is derived from an EMBL/GenBank/DDBJ whole genome shotgun (WGS) entry which is preliminary data.</text>
</comment>
<dbReference type="SMART" id="SM00382">
    <property type="entry name" value="AAA"/>
    <property type="match status" value="1"/>
</dbReference>
<sequence>MLVGRRGKMGGPFPCDTKPNPRAQFPTTKPDPTHSRLAVFAFARDPRTASNWALLCQILSIEDLVRSGNNPFWRQKEMEEIQSYSDNYRSSSSSASSPIGRPPAGAFFYLRKPGTLRQPISFEDSPDWDDTEIDAHLEEVGDSIHIATATASPSLSKINSGSLPSPSLPEASTSVTARKIAGASIVWKELTVTLNEKGKYSDKVVKSSNGYALPGTLTVIMGPARSGKSTLLRAIAGKLHDPARMYGEVFVNGVKACMPYGSYGYVDREDVLIESLTVREMLYYSALLQLPGFFFQKKSFVEDAISAMSLGDFADSLIGGHCYTKSLPSGERRRVSIARELVMRPHVLFIDEPLYHLDSVSALLLMVTLKKLASTGCTLIFTMYQSSTEVFGLFDRICLLSNGNTLFFGETLACLQHFSNAGFPCPIMQSPSDHFLRAINTDFDRIIAMCKNLQEDNSDLSSVNMDTAVAIRTLEATYKSSADSAAVESMIVKLIEKGGPYLKSKGKASGATRIAVLTWSGHSLLSVTVRVAAVFSFVSFILLLSVAGLPAHINEIKIFTHEESNEHSGPVVFLLGHLLSSIPFLFLVSIATTLIFYFLVGMRNEFSLLMYFILNVFMCLLANEAFMMVVALIWLETFKCILTLVFIHVMMMLVAGYLKIADALPGPVWKCPLSYVAFHTYAIEGLLENEYVGTSFAVGQVRAISGVQAVHASYHISPSRNAKWGNLLALFLMAVGYRVLLFVLLRFKVRKNIVNCNFCCLKMNTTKSR</sequence>
<protein>
    <recommendedName>
        <fullName evidence="11">ABC transporter domain-containing protein</fullName>
    </recommendedName>
</protein>
<dbReference type="Pfam" id="PF00005">
    <property type="entry name" value="ABC_tran"/>
    <property type="match status" value="1"/>
</dbReference>
<evidence type="ECO:0000256" key="8">
    <source>
        <dbReference type="ARBA" id="ARBA00023136"/>
    </source>
</evidence>
<evidence type="ECO:0000256" key="6">
    <source>
        <dbReference type="ARBA" id="ARBA00022840"/>
    </source>
</evidence>
<feature type="transmembrane region" description="Helical" evidence="10">
    <location>
        <begin position="724"/>
        <end position="745"/>
    </location>
</feature>
<feature type="transmembrane region" description="Helical" evidence="10">
    <location>
        <begin position="572"/>
        <end position="600"/>
    </location>
</feature>
<evidence type="ECO:0000313" key="12">
    <source>
        <dbReference type="EMBL" id="KAJ8510742.1"/>
    </source>
</evidence>
<evidence type="ECO:0000256" key="1">
    <source>
        <dbReference type="ARBA" id="ARBA00004141"/>
    </source>
</evidence>
<dbReference type="FunFam" id="3.40.50.300:FF:000932">
    <property type="entry name" value="ABC transporter G family member 3"/>
    <property type="match status" value="1"/>
</dbReference>
<keyword evidence="13" id="KW-1185">Reference proteome</keyword>
<evidence type="ECO:0000256" key="2">
    <source>
        <dbReference type="ARBA" id="ARBA00005814"/>
    </source>
</evidence>
<proteinExistence type="inferred from homology"/>
<dbReference type="GO" id="GO:0140359">
    <property type="term" value="F:ABC-type transporter activity"/>
    <property type="evidence" value="ECO:0007669"/>
    <property type="project" value="InterPro"/>
</dbReference>
<keyword evidence="6" id="KW-0067">ATP-binding</keyword>
<dbReference type="InterPro" id="IPR052215">
    <property type="entry name" value="Plant_ABCG"/>
</dbReference>
<accession>A0AAV8RW24</accession>
<dbReference type="GO" id="GO:0016020">
    <property type="term" value="C:membrane"/>
    <property type="evidence" value="ECO:0007669"/>
    <property type="project" value="UniProtKB-SubCell"/>
</dbReference>
<evidence type="ECO:0000256" key="4">
    <source>
        <dbReference type="ARBA" id="ARBA00022692"/>
    </source>
</evidence>
<dbReference type="CDD" id="cd03213">
    <property type="entry name" value="ABCG_EPDR"/>
    <property type="match status" value="1"/>
</dbReference>
<evidence type="ECO:0000256" key="10">
    <source>
        <dbReference type="SAM" id="Phobius"/>
    </source>
</evidence>
<organism evidence="12 13">
    <name type="scientific">Ensete ventricosum</name>
    <name type="common">Abyssinian banana</name>
    <name type="synonym">Musa ensete</name>
    <dbReference type="NCBI Taxonomy" id="4639"/>
    <lineage>
        <taxon>Eukaryota</taxon>
        <taxon>Viridiplantae</taxon>
        <taxon>Streptophyta</taxon>
        <taxon>Embryophyta</taxon>
        <taxon>Tracheophyta</taxon>
        <taxon>Spermatophyta</taxon>
        <taxon>Magnoliopsida</taxon>
        <taxon>Liliopsida</taxon>
        <taxon>Zingiberales</taxon>
        <taxon>Musaceae</taxon>
        <taxon>Ensete</taxon>
    </lineage>
</organism>
<feature type="transmembrane region" description="Helical" evidence="10">
    <location>
        <begin position="612"/>
        <end position="634"/>
    </location>
</feature>
<reference evidence="12 13" key="1">
    <citation type="submission" date="2022-12" db="EMBL/GenBank/DDBJ databases">
        <title>Chromosome-scale assembly of the Ensete ventricosum genome.</title>
        <authorList>
            <person name="Dussert Y."/>
            <person name="Stocks J."/>
            <person name="Wendawek A."/>
            <person name="Woldeyes F."/>
            <person name="Nichols R.A."/>
            <person name="Borrell J.S."/>
        </authorList>
    </citation>
    <scope>NUCLEOTIDE SEQUENCE [LARGE SCALE GENOMIC DNA]</scope>
    <source>
        <strain evidence="13">cv. Maze</strain>
        <tissue evidence="12">Seeds</tissue>
    </source>
</reference>
<dbReference type="Pfam" id="PF01061">
    <property type="entry name" value="ABC2_membrane"/>
    <property type="match status" value="1"/>
</dbReference>
<keyword evidence="7 10" id="KW-1133">Transmembrane helix</keyword>
<evidence type="ECO:0000256" key="5">
    <source>
        <dbReference type="ARBA" id="ARBA00022741"/>
    </source>
</evidence>
<dbReference type="AlphaFoldDB" id="A0AAV8RW24"/>
<keyword evidence="8 10" id="KW-0472">Membrane</keyword>
<dbReference type="SUPFAM" id="SSF52540">
    <property type="entry name" value="P-loop containing nucleoside triphosphate hydrolases"/>
    <property type="match status" value="1"/>
</dbReference>
<dbReference type="EMBL" id="JAQQAF010000001">
    <property type="protein sequence ID" value="KAJ8510742.1"/>
    <property type="molecule type" value="Genomic_DNA"/>
</dbReference>
<dbReference type="PANTHER" id="PTHR48042:SF12">
    <property type="entry name" value="ABC TRANSPORTER G FAMILY MEMBER 3"/>
    <property type="match status" value="1"/>
</dbReference>
<keyword evidence="4 10" id="KW-0812">Transmembrane</keyword>
<feature type="transmembrane region" description="Helical" evidence="10">
    <location>
        <begin position="641"/>
        <end position="660"/>
    </location>
</feature>
<evidence type="ECO:0000313" key="13">
    <source>
        <dbReference type="Proteomes" id="UP001222027"/>
    </source>
</evidence>
<feature type="transmembrane region" description="Helical" evidence="10">
    <location>
        <begin position="531"/>
        <end position="551"/>
    </location>
</feature>
<evidence type="ECO:0000256" key="9">
    <source>
        <dbReference type="SAM" id="MobiDB-lite"/>
    </source>
</evidence>
<comment type="subcellular location">
    <subcellularLocation>
        <location evidence="1">Membrane</location>
        <topology evidence="1">Multi-pass membrane protein</topology>
    </subcellularLocation>
</comment>
<keyword evidence="5" id="KW-0547">Nucleotide-binding</keyword>
<gene>
    <name evidence="12" type="ORF">OPV22_001176</name>
</gene>
<dbReference type="InterPro" id="IPR027417">
    <property type="entry name" value="P-loop_NTPase"/>
</dbReference>
<dbReference type="GO" id="GO:0005524">
    <property type="term" value="F:ATP binding"/>
    <property type="evidence" value="ECO:0007669"/>
    <property type="project" value="UniProtKB-KW"/>
</dbReference>
<dbReference type="GO" id="GO:0016887">
    <property type="term" value="F:ATP hydrolysis activity"/>
    <property type="evidence" value="ECO:0007669"/>
    <property type="project" value="InterPro"/>
</dbReference>
<name>A0AAV8RW24_ENSVE</name>
<dbReference type="Gene3D" id="3.40.50.300">
    <property type="entry name" value="P-loop containing nucleotide triphosphate hydrolases"/>
    <property type="match status" value="1"/>
</dbReference>
<keyword evidence="3" id="KW-0813">Transport</keyword>
<dbReference type="PANTHER" id="PTHR48042">
    <property type="entry name" value="ABC TRANSPORTER G FAMILY MEMBER 11"/>
    <property type="match status" value="1"/>
</dbReference>
<dbReference type="Proteomes" id="UP001222027">
    <property type="component" value="Unassembled WGS sequence"/>
</dbReference>
<dbReference type="InterPro" id="IPR003593">
    <property type="entry name" value="AAA+_ATPase"/>
</dbReference>
<feature type="domain" description="ABC transporter" evidence="11">
    <location>
        <begin position="185"/>
        <end position="427"/>
    </location>
</feature>
<evidence type="ECO:0000256" key="3">
    <source>
        <dbReference type="ARBA" id="ARBA00022448"/>
    </source>
</evidence>
<feature type="region of interest" description="Disordered" evidence="9">
    <location>
        <begin position="1"/>
        <end position="30"/>
    </location>
</feature>
<evidence type="ECO:0000259" key="11">
    <source>
        <dbReference type="PROSITE" id="PS50893"/>
    </source>
</evidence>